<feature type="chain" id="PRO_5024883776" description="Lipoprotein SmpA/OmlA domain-containing protein" evidence="1">
    <location>
        <begin position="21"/>
        <end position="136"/>
    </location>
</feature>
<name>A0A656HB67_THINJ</name>
<feature type="signal peptide" evidence="1">
    <location>
        <begin position="1"/>
        <end position="20"/>
    </location>
</feature>
<keyword evidence="3" id="KW-1185">Reference proteome</keyword>
<evidence type="ECO:0000313" key="2">
    <source>
        <dbReference type="EMBL" id="EIJ34351.1"/>
    </source>
</evidence>
<evidence type="ECO:0000313" key="3">
    <source>
        <dbReference type="Proteomes" id="UP000005317"/>
    </source>
</evidence>
<organism evidence="2 3">
    <name type="scientific">Thiothrix nivea (strain ATCC 35100 / DSM 5205 / JP2)</name>
    <dbReference type="NCBI Taxonomy" id="870187"/>
    <lineage>
        <taxon>Bacteria</taxon>
        <taxon>Pseudomonadati</taxon>
        <taxon>Pseudomonadota</taxon>
        <taxon>Gammaproteobacteria</taxon>
        <taxon>Thiotrichales</taxon>
        <taxon>Thiotrichaceae</taxon>
        <taxon>Thiothrix</taxon>
    </lineage>
</organism>
<dbReference type="PROSITE" id="PS51257">
    <property type="entry name" value="PROKAR_LIPOPROTEIN"/>
    <property type="match status" value="1"/>
</dbReference>
<reference evidence="3" key="1">
    <citation type="journal article" date="2011" name="Stand. Genomic Sci.">
        <title>Genome sequence of the filamentous, gliding Thiothrix nivea neotype strain (JP2(T)).</title>
        <authorList>
            <person name="Lapidus A."/>
            <person name="Nolan M."/>
            <person name="Lucas S."/>
            <person name="Glavina Del Rio T."/>
            <person name="Tice H."/>
            <person name="Cheng J.F."/>
            <person name="Tapia R."/>
            <person name="Han C."/>
            <person name="Goodwin L."/>
            <person name="Pitluck S."/>
            <person name="Liolios K."/>
            <person name="Pagani I."/>
            <person name="Ivanova N."/>
            <person name="Huntemann M."/>
            <person name="Mavromatis K."/>
            <person name="Mikhailova N."/>
            <person name="Pati A."/>
            <person name="Chen A."/>
            <person name="Palaniappan K."/>
            <person name="Land M."/>
            <person name="Brambilla E.M."/>
            <person name="Rohde M."/>
            <person name="Abt B."/>
            <person name="Verbarg S."/>
            <person name="Goker M."/>
            <person name="Bristow J."/>
            <person name="Eisen J.A."/>
            <person name="Markowitz V."/>
            <person name="Hugenholtz P."/>
            <person name="Kyrpides N.C."/>
            <person name="Klenk H.P."/>
            <person name="Woyke T."/>
        </authorList>
    </citation>
    <scope>NUCLEOTIDE SEQUENCE [LARGE SCALE GENOMIC DNA]</scope>
    <source>
        <strain evidence="3">ATCC 35100 / DSM 5205 / JP2</strain>
    </source>
</reference>
<protein>
    <recommendedName>
        <fullName evidence="4">Lipoprotein SmpA/OmlA domain-containing protein</fullName>
    </recommendedName>
</protein>
<gene>
    <name evidence="2" type="ORF">Thini_1770</name>
</gene>
<accession>A0A656HB67</accession>
<proteinExistence type="predicted"/>
<keyword evidence="1" id="KW-0732">Signal</keyword>
<dbReference type="EMBL" id="JH651384">
    <property type="protein sequence ID" value="EIJ34351.1"/>
    <property type="molecule type" value="Genomic_DNA"/>
</dbReference>
<evidence type="ECO:0000256" key="1">
    <source>
        <dbReference type="SAM" id="SignalP"/>
    </source>
</evidence>
<sequence precursor="true">MKQLLVYSLSAVLLGACAPAGVRIDNQQLSMIRQGQTTEQEVVQRLGRPTSLTVTPQRRVLVYAYTMNNNVEKQVVSSGAAAVGGYMGGPLGSLAGSLIGGNVMPTNQMRDEVTIEVDPVTFTVMNVQRQYTTNYQ</sequence>
<dbReference type="RefSeq" id="WP_002708282.1">
    <property type="nucleotide sequence ID" value="NZ_JH651384.1"/>
</dbReference>
<dbReference type="Proteomes" id="UP000005317">
    <property type="component" value="Unassembled WGS sequence"/>
</dbReference>
<dbReference type="AlphaFoldDB" id="A0A656HB67"/>
<evidence type="ECO:0008006" key="4">
    <source>
        <dbReference type="Google" id="ProtNLM"/>
    </source>
</evidence>